<accession>A0ACB9KVE6</accession>
<comment type="caution">
    <text evidence="1">The sequence shown here is derived from an EMBL/GenBank/DDBJ whole genome shotgun (WGS) entry which is preliminary data.</text>
</comment>
<sequence length="123" mass="13933">MATTTTPEPRSTWEPKMERYVFKRRNDGEFRRLDTDFQIDQLFSLLVSGYCICIRKLLLEIYQLLLSVTLILMLTLACIPANNKKGNQAQHWLSLLASSKDGTANAGFYSISGMDGAKNSCNY</sequence>
<organism evidence="1 2">
    <name type="scientific">Bauhinia variegata</name>
    <name type="common">Purple orchid tree</name>
    <name type="synonym">Phanera variegata</name>
    <dbReference type="NCBI Taxonomy" id="167791"/>
    <lineage>
        <taxon>Eukaryota</taxon>
        <taxon>Viridiplantae</taxon>
        <taxon>Streptophyta</taxon>
        <taxon>Embryophyta</taxon>
        <taxon>Tracheophyta</taxon>
        <taxon>Spermatophyta</taxon>
        <taxon>Magnoliopsida</taxon>
        <taxon>eudicotyledons</taxon>
        <taxon>Gunneridae</taxon>
        <taxon>Pentapetalae</taxon>
        <taxon>rosids</taxon>
        <taxon>fabids</taxon>
        <taxon>Fabales</taxon>
        <taxon>Fabaceae</taxon>
        <taxon>Cercidoideae</taxon>
        <taxon>Cercideae</taxon>
        <taxon>Bauhiniinae</taxon>
        <taxon>Bauhinia</taxon>
    </lineage>
</organism>
<evidence type="ECO:0000313" key="1">
    <source>
        <dbReference type="EMBL" id="KAI4301296.1"/>
    </source>
</evidence>
<evidence type="ECO:0000313" key="2">
    <source>
        <dbReference type="Proteomes" id="UP000828941"/>
    </source>
</evidence>
<reference evidence="1 2" key="1">
    <citation type="journal article" date="2022" name="DNA Res.">
        <title>Chromosomal-level genome assembly of the orchid tree Bauhinia variegata (Leguminosae; Cercidoideae) supports the allotetraploid origin hypothesis of Bauhinia.</title>
        <authorList>
            <person name="Zhong Y."/>
            <person name="Chen Y."/>
            <person name="Zheng D."/>
            <person name="Pang J."/>
            <person name="Liu Y."/>
            <person name="Luo S."/>
            <person name="Meng S."/>
            <person name="Qian L."/>
            <person name="Wei D."/>
            <person name="Dai S."/>
            <person name="Zhou R."/>
        </authorList>
    </citation>
    <scope>NUCLEOTIDE SEQUENCE [LARGE SCALE GENOMIC DNA]</scope>
    <source>
        <strain evidence="1">BV-YZ2020</strain>
    </source>
</reference>
<name>A0ACB9KVE6_BAUVA</name>
<protein>
    <submittedName>
        <fullName evidence="1">Uncharacterized protein</fullName>
    </submittedName>
</protein>
<keyword evidence="2" id="KW-1185">Reference proteome</keyword>
<proteinExistence type="predicted"/>
<dbReference type="Proteomes" id="UP000828941">
    <property type="component" value="Chromosome 13"/>
</dbReference>
<dbReference type="EMBL" id="CM039438">
    <property type="protein sequence ID" value="KAI4301296.1"/>
    <property type="molecule type" value="Genomic_DNA"/>
</dbReference>
<gene>
    <name evidence="1" type="ORF">L6164_034588</name>
</gene>